<feature type="transmembrane region" description="Helical" evidence="8">
    <location>
        <begin position="160"/>
        <end position="180"/>
    </location>
</feature>
<keyword evidence="10" id="KW-1185">Reference proteome</keyword>
<comment type="caution">
    <text evidence="9">The sequence shown here is derived from an EMBL/GenBank/DDBJ whole genome shotgun (WGS) entry which is preliminary data.</text>
</comment>
<evidence type="ECO:0000256" key="7">
    <source>
        <dbReference type="ARBA" id="ARBA00023136"/>
    </source>
</evidence>
<evidence type="ECO:0000256" key="3">
    <source>
        <dbReference type="ARBA" id="ARBA00022448"/>
    </source>
</evidence>
<protein>
    <submittedName>
        <fullName evidence="9">Iron ABC transporter permease</fullName>
    </submittedName>
</protein>
<comment type="subcellular location">
    <subcellularLocation>
        <location evidence="1">Cell membrane</location>
        <topology evidence="1">Multi-pass membrane protein</topology>
    </subcellularLocation>
</comment>
<proteinExistence type="inferred from homology"/>
<dbReference type="STRING" id="404433.BTW07_05270"/>
<dbReference type="GO" id="GO:0022857">
    <property type="term" value="F:transmembrane transporter activity"/>
    <property type="evidence" value="ECO:0007669"/>
    <property type="project" value="InterPro"/>
</dbReference>
<keyword evidence="3" id="KW-0813">Transport</keyword>
<feature type="transmembrane region" description="Helical" evidence="8">
    <location>
        <begin position="209"/>
        <end position="230"/>
    </location>
</feature>
<dbReference type="InterPro" id="IPR000522">
    <property type="entry name" value="ABC_transptr_permease_BtuC"/>
</dbReference>
<evidence type="ECO:0000256" key="1">
    <source>
        <dbReference type="ARBA" id="ARBA00004651"/>
    </source>
</evidence>
<evidence type="ECO:0000313" key="9">
    <source>
        <dbReference type="EMBL" id="OLO05427.1"/>
    </source>
</evidence>
<dbReference type="Pfam" id="PF01032">
    <property type="entry name" value="FecCD"/>
    <property type="match status" value="1"/>
</dbReference>
<comment type="similarity">
    <text evidence="2">Belongs to the binding-protein-dependent transport system permease family. FecCD subfamily.</text>
</comment>
<keyword evidence="4" id="KW-1003">Cell membrane</keyword>
<evidence type="ECO:0000256" key="5">
    <source>
        <dbReference type="ARBA" id="ARBA00022692"/>
    </source>
</evidence>
<dbReference type="PANTHER" id="PTHR30472">
    <property type="entry name" value="FERRIC ENTEROBACTIN TRANSPORT SYSTEM PERMEASE PROTEIN"/>
    <property type="match status" value="1"/>
</dbReference>
<keyword evidence="7 8" id="KW-0472">Membrane</keyword>
<feature type="transmembrane region" description="Helical" evidence="8">
    <location>
        <begin position="129"/>
        <end position="148"/>
    </location>
</feature>
<feature type="transmembrane region" description="Helical" evidence="8">
    <location>
        <begin position="104"/>
        <end position="123"/>
    </location>
</feature>
<keyword evidence="5 8" id="KW-0812">Transmembrane</keyword>
<dbReference type="AlphaFoldDB" id="A0A1Q8SVI9"/>
<accession>A0A1Q8SVI9</accession>
<dbReference type="Proteomes" id="UP000186878">
    <property type="component" value="Unassembled WGS sequence"/>
</dbReference>
<evidence type="ECO:0000313" key="10">
    <source>
        <dbReference type="Proteomes" id="UP000186878"/>
    </source>
</evidence>
<feature type="transmembrane region" description="Helical" evidence="8">
    <location>
        <begin position="21"/>
        <end position="42"/>
    </location>
</feature>
<dbReference type="PANTHER" id="PTHR30472:SF24">
    <property type="entry name" value="FERRIC ENTEROBACTIN TRANSPORT SYSTEM PERMEASE PROTEIN FEPG"/>
    <property type="match status" value="1"/>
</dbReference>
<feature type="transmembrane region" description="Helical" evidence="8">
    <location>
        <begin position="288"/>
        <end position="309"/>
    </location>
</feature>
<evidence type="ECO:0000256" key="2">
    <source>
        <dbReference type="ARBA" id="ARBA00007935"/>
    </source>
</evidence>
<feature type="transmembrane region" description="Helical" evidence="8">
    <location>
        <begin position="251"/>
        <end position="276"/>
    </location>
</feature>
<dbReference type="GO" id="GO:0033214">
    <property type="term" value="P:siderophore-iron import into cell"/>
    <property type="evidence" value="ECO:0007669"/>
    <property type="project" value="TreeGrafter"/>
</dbReference>
<organism evidence="9 10">
    <name type="scientific">Salinicola socius</name>
    <dbReference type="NCBI Taxonomy" id="404433"/>
    <lineage>
        <taxon>Bacteria</taxon>
        <taxon>Pseudomonadati</taxon>
        <taxon>Pseudomonadota</taxon>
        <taxon>Gammaproteobacteria</taxon>
        <taxon>Oceanospirillales</taxon>
        <taxon>Halomonadaceae</taxon>
        <taxon>Salinicola</taxon>
    </lineage>
</organism>
<dbReference type="EMBL" id="MSDO01000004">
    <property type="protein sequence ID" value="OLO05427.1"/>
    <property type="molecule type" value="Genomic_DNA"/>
</dbReference>
<evidence type="ECO:0000256" key="4">
    <source>
        <dbReference type="ARBA" id="ARBA00022475"/>
    </source>
</evidence>
<sequence>MSEIGALRIGAFSRAVVWRSWRRVAIVAMLLGLALVACLSLGKVPLPPHELRAALMAPGSDIGLIVWQLRLPRTLLGVMAGGALALSGWLLQQVVRNPLASPDTLGVTGGASAGAVCYLAFLASTLGSTWLPLAAATGALTAVGLVYAMAWQQGVTPLRLVLMGIGLSAMLAAVTTFVLLSSPLSTTLSAYVWLTGSVYGSNWTEVLRLASWFAGALLMMVPLMRFALLASLDDALAVGIGVRVQLSRGTLTLLAAGLAGIAVAWGGAIAFVGLVAPHLARRLVPGPGAAQIVMASMIGSVMVILADLLGRTLFLPLDLPAGIFVAAVGAPFFLGLLIWQVR</sequence>
<gene>
    <name evidence="9" type="ORF">BTW07_05270</name>
</gene>
<evidence type="ECO:0000256" key="8">
    <source>
        <dbReference type="SAM" id="Phobius"/>
    </source>
</evidence>
<dbReference type="InterPro" id="IPR037294">
    <property type="entry name" value="ABC_BtuC-like"/>
</dbReference>
<dbReference type="SUPFAM" id="SSF81345">
    <property type="entry name" value="ABC transporter involved in vitamin B12 uptake, BtuC"/>
    <property type="match status" value="1"/>
</dbReference>
<dbReference type="CDD" id="cd06550">
    <property type="entry name" value="TM_ABC_iron-siderophores_like"/>
    <property type="match status" value="1"/>
</dbReference>
<dbReference type="Gene3D" id="1.10.3470.10">
    <property type="entry name" value="ABC transporter involved in vitamin B12 uptake, BtuC"/>
    <property type="match status" value="1"/>
</dbReference>
<feature type="transmembrane region" description="Helical" evidence="8">
    <location>
        <begin position="321"/>
        <end position="341"/>
    </location>
</feature>
<reference evidence="9 10" key="1">
    <citation type="submission" date="2016-12" db="EMBL/GenBank/DDBJ databases">
        <title>Draft genome sequences of strains Salinicola socius SMB35, Salinicola sp. MH3R3-1 and Chromohalobacter sp. SMB17 from the Verkhnekamsk potash mining region of Russia.</title>
        <authorList>
            <person name="Mavrodi D.V."/>
            <person name="Olsson B.E."/>
            <person name="Korsakova E.S."/>
            <person name="Pyankova A."/>
            <person name="Mavrodi O.V."/>
            <person name="Plotnikova E.G."/>
        </authorList>
    </citation>
    <scope>NUCLEOTIDE SEQUENCE [LARGE SCALE GENOMIC DNA]</scope>
    <source>
        <strain evidence="9 10">SMB35</strain>
    </source>
</reference>
<dbReference type="GO" id="GO:0005886">
    <property type="term" value="C:plasma membrane"/>
    <property type="evidence" value="ECO:0007669"/>
    <property type="project" value="UniProtKB-SubCell"/>
</dbReference>
<name>A0A1Q8SVI9_9GAMM</name>
<evidence type="ECO:0000256" key="6">
    <source>
        <dbReference type="ARBA" id="ARBA00022989"/>
    </source>
</evidence>
<keyword evidence="6 8" id="KW-1133">Transmembrane helix</keyword>
<feature type="transmembrane region" description="Helical" evidence="8">
    <location>
        <begin position="74"/>
        <end position="92"/>
    </location>
</feature>
<dbReference type="OrthoDB" id="9055647at2"/>